<accession>A0AAW5TEB8</accession>
<sequence>MGKLSTPVAGISHVGEAEYRVNKCLPGYPQRRVHPQPPAAGRFGRRFLTASVGTVGT</sequence>
<reference evidence="1" key="1">
    <citation type="submission" date="2020-07" db="EMBL/GenBank/DDBJ databases">
        <authorList>
            <person name="Pettersson B.M.F."/>
            <person name="Behra P.R.K."/>
            <person name="Ramesh M."/>
            <person name="Das S."/>
            <person name="Dasgupta S."/>
            <person name="Kirsebom L.A."/>
        </authorList>
    </citation>
    <scope>NUCLEOTIDE SEQUENCE</scope>
    <source>
        <strain evidence="1">DSM 44242</strain>
    </source>
</reference>
<dbReference type="Proteomes" id="UP001141659">
    <property type="component" value="Unassembled WGS sequence"/>
</dbReference>
<evidence type="ECO:0000313" key="2">
    <source>
        <dbReference type="EMBL" id="MEX3740697.1"/>
    </source>
</evidence>
<gene>
    <name evidence="2" type="ORF">ABFW12_20955</name>
    <name evidence="1" type="ORF">H5P34_33070</name>
</gene>
<evidence type="ECO:0000313" key="3">
    <source>
        <dbReference type="Proteomes" id="UP001141659"/>
    </source>
</evidence>
<evidence type="ECO:0000313" key="4">
    <source>
        <dbReference type="Proteomes" id="UP001558474"/>
    </source>
</evidence>
<dbReference type="Proteomes" id="UP001558474">
    <property type="component" value="Unassembled WGS sequence"/>
</dbReference>
<proteinExistence type="predicted"/>
<comment type="caution">
    <text evidence="1">The sequence shown here is derived from an EMBL/GenBank/DDBJ whole genome shotgun (WGS) entry which is preliminary data.</text>
</comment>
<evidence type="ECO:0000313" key="1">
    <source>
        <dbReference type="EMBL" id="MCV7392892.1"/>
    </source>
</evidence>
<dbReference type="RefSeq" id="WP_160117160.1">
    <property type="nucleotide sequence ID" value="NZ_JACKVC010000034.1"/>
</dbReference>
<protein>
    <submittedName>
        <fullName evidence="1">Uncharacterized protein</fullName>
    </submittedName>
</protein>
<reference evidence="1" key="2">
    <citation type="journal article" date="2022" name="BMC Genomics">
        <title>Comparative genome analysis of mycobacteria focusing on tRNA and non-coding RNA.</title>
        <authorList>
            <person name="Behra P.R.K."/>
            <person name="Pettersson B.M.F."/>
            <person name="Ramesh M."/>
            <person name="Das S."/>
            <person name="Dasgupta S."/>
            <person name="Kirsebom L.A."/>
        </authorList>
    </citation>
    <scope>NUCLEOTIDE SEQUENCE</scope>
    <source>
        <strain evidence="1">DSM 44242</strain>
    </source>
</reference>
<organism evidence="1 3">
    <name type="scientific">Mycolicibacterium porcinum</name>
    <dbReference type="NCBI Taxonomy" id="39693"/>
    <lineage>
        <taxon>Bacteria</taxon>
        <taxon>Bacillati</taxon>
        <taxon>Actinomycetota</taxon>
        <taxon>Actinomycetes</taxon>
        <taxon>Mycobacteriales</taxon>
        <taxon>Mycobacteriaceae</taxon>
        <taxon>Mycolicibacterium</taxon>
    </lineage>
</organism>
<dbReference type="EMBL" id="JBDLOU010000049">
    <property type="protein sequence ID" value="MEX3740697.1"/>
    <property type="molecule type" value="Genomic_DNA"/>
</dbReference>
<reference evidence="2 4" key="3">
    <citation type="submission" date="2024-04" db="EMBL/GenBank/DDBJ databases">
        <title>Genomic Markers of Mycobacteria.</title>
        <authorList>
            <person name="Soliman M.S."/>
            <person name="Elkholy A."/>
            <person name="Soliman N.S."/>
            <person name="Abbas A."/>
            <person name="Khayrat S."/>
            <person name="Shawky S."/>
        </authorList>
    </citation>
    <scope>NUCLEOTIDE SEQUENCE [LARGE SCALE GENOMIC DNA]</scope>
    <source>
        <strain evidence="2 4">Egy-CU-AM5</strain>
    </source>
</reference>
<dbReference type="EMBL" id="JACKVC010000034">
    <property type="protein sequence ID" value="MCV7392892.1"/>
    <property type="molecule type" value="Genomic_DNA"/>
</dbReference>
<dbReference type="AlphaFoldDB" id="A0AAW5TEB8"/>
<keyword evidence="4" id="KW-1185">Reference proteome</keyword>
<name>A0AAW5TEB8_9MYCO</name>